<dbReference type="InterPro" id="IPR027417">
    <property type="entry name" value="P-loop_NTPase"/>
</dbReference>
<dbReference type="InterPro" id="IPR017871">
    <property type="entry name" value="ABC_transporter-like_CS"/>
</dbReference>
<keyword evidence="1" id="KW-0813">Transport</keyword>
<dbReference type="SMART" id="SM00382">
    <property type="entry name" value="AAA"/>
    <property type="match status" value="1"/>
</dbReference>
<dbReference type="PANTHER" id="PTHR24220:SF659">
    <property type="entry name" value="TRANSPORTER, PUTATIVE-RELATED"/>
    <property type="match status" value="1"/>
</dbReference>
<dbReference type="GO" id="GO:0016887">
    <property type="term" value="F:ATP hydrolysis activity"/>
    <property type="evidence" value="ECO:0007669"/>
    <property type="project" value="InterPro"/>
</dbReference>
<dbReference type="KEGG" id="cyn:Cyan7425_3710"/>
<sequence length="255" mass="27414">MVTVHPSFKSSSPANLTPTAEMAIMVQGVSVTVSSGGERLDVLKDINLSIPKGMIQFLMGPSGSGKTTLLSVVGGLLTPTAGKVYLLGEEINSFTSSQLARFRLHNIGFVFQDFNLFPELTAVKNVEVALNLLGISGKTARSQALQLLERVGLLDQAKLKPRQLSGGQQQRVAIARALAGQPQLIMADEPTATLDSHSGRNVMDILSTLAREQGCTVLMVTHDPRIVDIADRIAYLEDGEINETMGKSKKELPYV</sequence>
<evidence type="ECO:0000256" key="2">
    <source>
        <dbReference type="ARBA" id="ARBA00022741"/>
    </source>
</evidence>
<dbReference type="PROSITE" id="PS00211">
    <property type="entry name" value="ABC_TRANSPORTER_1"/>
    <property type="match status" value="1"/>
</dbReference>
<evidence type="ECO:0000313" key="5">
    <source>
        <dbReference type="EMBL" id="ACL46029.1"/>
    </source>
</evidence>
<dbReference type="GO" id="GO:0098796">
    <property type="term" value="C:membrane protein complex"/>
    <property type="evidence" value="ECO:0007669"/>
    <property type="project" value="UniProtKB-ARBA"/>
</dbReference>
<keyword evidence="2" id="KW-0547">Nucleotide-binding</keyword>
<keyword evidence="3" id="KW-0067">ATP-binding</keyword>
<dbReference type="Pfam" id="PF00005">
    <property type="entry name" value="ABC_tran"/>
    <property type="match status" value="1"/>
</dbReference>
<dbReference type="GO" id="GO:0005524">
    <property type="term" value="F:ATP binding"/>
    <property type="evidence" value="ECO:0007669"/>
    <property type="project" value="UniProtKB-KW"/>
</dbReference>
<dbReference type="PANTHER" id="PTHR24220">
    <property type="entry name" value="IMPORT ATP-BINDING PROTEIN"/>
    <property type="match status" value="1"/>
</dbReference>
<proteinExistence type="predicted"/>
<dbReference type="SUPFAM" id="SSF52540">
    <property type="entry name" value="P-loop containing nucleoside triphosphate hydrolases"/>
    <property type="match status" value="1"/>
</dbReference>
<dbReference type="GO" id="GO:0005886">
    <property type="term" value="C:plasma membrane"/>
    <property type="evidence" value="ECO:0007669"/>
    <property type="project" value="TreeGrafter"/>
</dbReference>
<evidence type="ECO:0000256" key="1">
    <source>
        <dbReference type="ARBA" id="ARBA00022448"/>
    </source>
</evidence>
<protein>
    <submittedName>
        <fullName evidence="5">ABC transporter related</fullName>
    </submittedName>
</protein>
<dbReference type="AlphaFoldDB" id="B8HSP6"/>
<dbReference type="OrthoDB" id="508204at2"/>
<dbReference type="InterPro" id="IPR003593">
    <property type="entry name" value="AAA+_ATPase"/>
</dbReference>
<feature type="domain" description="ABC transporter" evidence="4">
    <location>
        <begin position="26"/>
        <end position="255"/>
    </location>
</feature>
<dbReference type="HOGENOM" id="CLU_000604_1_22_3"/>
<dbReference type="EMBL" id="CP001344">
    <property type="protein sequence ID" value="ACL46029.1"/>
    <property type="molecule type" value="Genomic_DNA"/>
</dbReference>
<evidence type="ECO:0000259" key="4">
    <source>
        <dbReference type="PROSITE" id="PS50893"/>
    </source>
</evidence>
<reference evidence="5" key="1">
    <citation type="submission" date="2009-01" db="EMBL/GenBank/DDBJ databases">
        <title>Complete sequence of chromosome Cyanothece sp. PCC 7425.</title>
        <authorList>
            <consortium name="US DOE Joint Genome Institute"/>
            <person name="Lucas S."/>
            <person name="Copeland A."/>
            <person name="Lapidus A."/>
            <person name="Glavina del Rio T."/>
            <person name="Dalin E."/>
            <person name="Tice H."/>
            <person name="Bruce D."/>
            <person name="Goodwin L."/>
            <person name="Pitluck S."/>
            <person name="Sims D."/>
            <person name="Meineke L."/>
            <person name="Brettin T."/>
            <person name="Detter J.C."/>
            <person name="Han C."/>
            <person name="Larimer F."/>
            <person name="Land M."/>
            <person name="Hauser L."/>
            <person name="Kyrpides N."/>
            <person name="Ovchinnikova G."/>
            <person name="Liberton M."/>
            <person name="Stoeckel J."/>
            <person name="Banerjee A."/>
            <person name="Singh A."/>
            <person name="Page L."/>
            <person name="Sato H."/>
            <person name="Zhao L."/>
            <person name="Sherman L."/>
            <person name="Pakrasi H."/>
            <person name="Richardson P."/>
        </authorList>
    </citation>
    <scope>NUCLEOTIDE SEQUENCE</scope>
    <source>
        <strain evidence="5">PCC 7425</strain>
    </source>
</reference>
<dbReference type="Gene3D" id="3.40.50.300">
    <property type="entry name" value="P-loop containing nucleotide triphosphate hydrolases"/>
    <property type="match status" value="1"/>
</dbReference>
<organism evidence="5">
    <name type="scientific">Cyanothece sp. (strain PCC 7425 / ATCC 29141)</name>
    <dbReference type="NCBI Taxonomy" id="395961"/>
    <lineage>
        <taxon>Bacteria</taxon>
        <taxon>Bacillati</taxon>
        <taxon>Cyanobacteriota</taxon>
        <taxon>Cyanophyceae</taxon>
        <taxon>Gomontiellales</taxon>
        <taxon>Cyanothecaceae</taxon>
        <taxon>Cyanothece</taxon>
    </lineage>
</organism>
<dbReference type="FunFam" id="3.40.50.300:FF:000032">
    <property type="entry name" value="Export ABC transporter ATP-binding protein"/>
    <property type="match status" value="1"/>
</dbReference>
<dbReference type="InterPro" id="IPR015854">
    <property type="entry name" value="ABC_transpr_LolD-like"/>
</dbReference>
<dbReference type="CDD" id="cd03255">
    <property type="entry name" value="ABC_MJ0796_LolCDE_FtsE"/>
    <property type="match status" value="1"/>
</dbReference>
<gene>
    <name evidence="5" type="ordered locus">Cyan7425_3710</name>
</gene>
<dbReference type="GO" id="GO:0022857">
    <property type="term" value="F:transmembrane transporter activity"/>
    <property type="evidence" value="ECO:0007669"/>
    <property type="project" value="UniProtKB-ARBA"/>
</dbReference>
<dbReference type="PROSITE" id="PS50893">
    <property type="entry name" value="ABC_TRANSPORTER_2"/>
    <property type="match status" value="1"/>
</dbReference>
<dbReference type="InterPro" id="IPR017911">
    <property type="entry name" value="MacB-like_ATP-bd"/>
</dbReference>
<evidence type="ECO:0000256" key="3">
    <source>
        <dbReference type="ARBA" id="ARBA00022840"/>
    </source>
</evidence>
<dbReference type="STRING" id="395961.Cyan7425_3710"/>
<dbReference type="InterPro" id="IPR003439">
    <property type="entry name" value="ABC_transporter-like_ATP-bd"/>
</dbReference>
<dbReference type="eggNOG" id="COG1136">
    <property type="taxonomic scope" value="Bacteria"/>
</dbReference>
<name>B8HSP6_CYAP4</name>
<accession>B8HSP6</accession>